<sequence>MSLLTSKCAICEQPFNSSKNIYSTRCGHVFHYPCIKEWEAQNADCPQCKAYKPFGHILDLSFDDNVDVEKLKETLHETSRELKKYQNLHNETSLALAKSRAATEKEIYQLKGLVTKLRHDIVCHEMAQKKNRQKICALTEEICTIEASSEQTVTHLKAESDTLRDKLEKYSTELAMELSKNETTMETNKGAKPKNRPMIRIDLTNDKINDLEFRLQQTTDQLEKEISRNSQLEIENMKLKKLVTLLGIE</sequence>
<evidence type="ECO:0000313" key="6">
    <source>
        <dbReference type="EnsemblMetazoa" id="MDOA012906-PA"/>
    </source>
</evidence>
<dbReference type="Gene3D" id="3.30.40.10">
    <property type="entry name" value="Zinc/RING finger domain, C3HC4 (zinc finger)"/>
    <property type="match status" value="1"/>
</dbReference>
<evidence type="ECO:0000256" key="4">
    <source>
        <dbReference type="SAM" id="Coils"/>
    </source>
</evidence>
<dbReference type="VEuPathDB" id="VectorBase:MDOA012906"/>
<dbReference type="SMART" id="SM00184">
    <property type="entry name" value="RING"/>
    <property type="match status" value="1"/>
</dbReference>
<keyword evidence="2" id="KW-0862">Zinc</keyword>
<keyword evidence="4" id="KW-0175">Coiled coil</keyword>
<keyword evidence="1 3" id="KW-0479">Metal-binding</keyword>
<dbReference type="Pfam" id="PF13639">
    <property type="entry name" value="zf-RING_2"/>
    <property type="match status" value="1"/>
</dbReference>
<protein>
    <submittedName>
        <fullName evidence="8">E3 ubiquitin-protein ligase TRAIP</fullName>
    </submittedName>
</protein>
<evidence type="ECO:0000256" key="1">
    <source>
        <dbReference type="ARBA" id="ARBA00022771"/>
    </source>
</evidence>
<dbReference type="GeneID" id="101896985"/>
<dbReference type="SUPFAM" id="SSF57850">
    <property type="entry name" value="RING/U-box"/>
    <property type="match status" value="1"/>
</dbReference>
<dbReference type="RefSeq" id="XP_005180275.1">
    <property type="nucleotide sequence ID" value="XM_005180218.3"/>
</dbReference>
<feature type="coiled-coil region" evidence="4">
    <location>
        <begin position="201"/>
        <end position="242"/>
    </location>
</feature>
<keyword evidence="7" id="KW-1185">Reference proteome</keyword>
<dbReference type="InterPro" id="IPR001841">
    <property type="entry name" value="Znf_RING"/>
</dbReference>
<evidence type="ECO:0000259" key="5">
    <source>
        <dbReference type="PROSITE" id="PS50089"/>
    </source>
</evidence>
<name>A0A1I8N9A7_MUSDO</name>
<dbReference type="GO" id="GO:0090734">
    <property type="term" value="C:site of DNA damage"/>
    <property type="evidence" value="ECO:0007669"/>
    <property type="project" value="TreeGrafter"/>
</dbReference>
<dbReference type="eggNOG" id="KOG0827">
    <property type="taxonomic scope" value="Eukaryota"/>
</dbReference>
<evidence type="ECO:0000256" key="3">
    <source>
        <dbReference type="PROSITE-ProRule" id="PRU00175"/>
    </source>
</evidence>
<dbReference type="OrthoDB" id="8062037at2759"/>
<dbReference type="EnsemblMetazoa" id="MDOA012906-RA">
    <property type="protein sequence ID" value="MDOA012906-PA"/>
    <property type="gene ID" value="MDOA012906"/>
</dbReference>
<organism evidence="6">
    <name type="scientific">Musca domestica</name>
    <name type="common">House fly</name>
    <dbReference type="NCBI Taxonomy" id="7370"/>
    <lineage>
        <taxon>Eukaryota</taxon>
        <taxon>Metazoa</taxon>
        <taxon>Ecdysozoa</taxon>
        <taxon>Arthropoda</taxon>
        <taxon>Hexapoda</taxon>
        <taxon>Insecta</taxon>
        <taxon>Pterygota</taxon>
        <taxon>Neoptera</taxon>
        <taxon>Endopterygota</taxon>
        <taxon>Diptera</taxon>
        <taxon>Brachycera</taxon>
        <taxon>Muscomorpha</taxon>
        <taxon>Muscoidea</taxon>
        <taxon>Muscidae</taxon>
        <taxon>Musca</taxon>
    </lineage>
</organism>
<dbReference type="VEuPathDB" id="VectorBase:MDOMA2_015534"/>
<accession>A0A1I8N9A7</accession>
<dbReference type="GO" id="GO:0061630">
    <property type="term" value="F:ubiquitin protein ligase activity"/>
    <property type="evidence" value="ECO:0007669"/>
    <property type="project" value="TreeGrafter"/>
</dbReference>
<dbReference type="GO" id="GO:0005634">
    <property type="term" value="C:nucleus"/>
    <property type="evidence" value="ECO:0007669"/>
    <property type="project" value="TreeGrafter"/>
</dbReference>
<dbReference type="PANTHER" id="PTHR46569:SF1">
    <property type="entry name" value="E3 UBIQUITIN-PROTEIN LIGASE RFWD3-RELATED"/>
    <property type="match status" value="1"/>
</dbReference>
<evidence type="ECO:0000256" key="2">
    <source>
        <dbReference type="ARBA" id="ARBA00022833"/>
    </source>
</evidence>
<reference evidence="8" key="2">
    <citation type="submission" date="2025-04" db="UniProtKB">
        <authorList>
            <consortium name="RefSeq"/>
        </authorList>
    </citation>
    <scope>IDENTIFICATION</scope>
    <source>
        <strain evidence="8">Aabys</strain>
    </source>
</reference>
<dbReference type="PANTHER" id="PTHR46569">
    <property type="entry name" value="E3 UBIQUITIN-PROTEIN LIGASE TRAIP"/>
    <property type="match status" value="1"/>
</dbReference>
<keyword evidence="1 3" id="KW-0863">Zinc-finger</keyword>
<dbReference type="GO" id="GO:0008270">
    <property type="term" value="F:zinc ion binding"/>
    <property type="evidence" value="ECO:0007669"/>
    <property type="project" value="UniProtKB-KW"/>
</dbReference>
<dbReference type="InterPro" id="IPR052639">
    <property type="entry name" value="TRAIP_ubiq-protein_ligase"/>
</dbReference>
<evidence type="ECO:0000313" key="8">
    <source>
        <dbReference type="RefSeq" id="XP_005180275.1"/>
    </source>
</evidence>
<reference evidence="6" key="1">
    <citation type="submission" date="2020-05" db="UniProtKB">
        <authorList>
            <consortium name="EnsemblMetazoa"/>
        </authorList>
    </citation>
    <scope>IDENTIFICATION</scope>
    <source>
        <strain evidence="6">Aabys</strain>
    </source>
</reference>
<dbReference type="PROSITE" id="PS50089">
    <property type="entry name" value="ZF_RING_2"/>
    <property type="match status" value="1"/>
</dbReference>
<evidence type="ECO:0000313" key="7">
    <source>
        <dbReference type="Proteomes" id="UP001652621"/>
    </source>
</evidence>
<dbReference type="InterPro" id="IPR013083">
    <property type="entry name" value="Znf_RING/FYVE/PHD"/>
</dbReference>
<dbReference type="GO" id="GO:0031297">
    <property type="term" value="P:replication fork processing"/>
    <property type="evidence" value="ECO:0007669"/>
    <property type="project" value="TreeGrafter"/>
</dbReference>
<dbReference type="KEGG" id="mde:101896985"/>
<proteinExistence type="predicted"/>
<feature type="domain" description="RING-type" evidence="5">
    <location>
        <begin position="8"/>
        <end position="49"/>
    </location>
</feature>
<dbReference type="AlphaFoldDB" id="A0A1I8N9A7"/>
<dbReference type="GO" id="GO:0016567">
    <property type="term" value="P:protein ubiquitination"/>
    <property type="evidence" value="ECO:0007669"/>
    <property type="project" value="TreeGrafter"/>
</dbReference>
<dbReference type="Proteomes" id="UP001652621">
    <property type="component" value="Unplaced"/>
</dbReference>
<gene>
    <name evidence="6" type="primary">101896985</name>
    <name evidence="8" type="synonym">LOC101896985</name>
</gene>